<gene>
    <name evidence="2" type="ORF">DRV84_01895</name>
</gene>
<dbReference type="SUPFAM" id="SSF81901">
    <property type="entry name" value="HCP-like"/>
    <property type="match status" value="1"/>
</dbReference>
<dbReference type="EMBL" id="QOHR01000002">
    <property type="protein sequence ID" value="REC58344.1"/>
    <property type="molecule type" value="Genomic_DNA"/>
</dbReference>
<evidence type="ECO:0000256" key="1">
    <source>
        <dbReference type="SAM" id="SignalP"/>
    </source>
</evidence>
<accession>A0A3D9BXW4</accession>
<keyword evidence="3" id="KW-1185">Reference proteome</keyword>
<feature type="chain" id="PRO_5017558838" evidence="1">
    <location>
        <begin position="24"/>
        <end position="206"/>
    </location>
</feature>
<protein>
    <submittedName>
        <fullName evidence="2">Sel1 repeat family protein</fullName>
    </submittedName>
</protein>
<dbReference type="Gene3D" id="1.25.40.10">
    <property type="entry name" value="Tetratricopeptide repeat domain"/>
    <property type="match status" value="1"/>
</dbReference>
<sequence length="206" mass="21785">MRRTLLVSAAAGLVGGAMLPARAGPEDFAAALTVYQAGDPVAAVTRFRELAEGGDVRAQLNLALMLRRGHGRPRNDEAAFYWAWRARLGGHQDAPRLTEVIAADLPAVSVQQVARRLDEDLAALADAGRASAMLDRARVALRLAADPDLEQALAWASVAAALGVPGAAELRDALGRELGGARRVAAQKRAERLFEDWCAAASDRCG</sequence>
<dbReference type="InterPro" id="IPR006597">
    <property type="entry name" value="Sel1-like"/>
</dbReference>
<evidence type="ECO:0000313" key="2">
    <source>
        <dbReference type="EMBL" id="REC58344.1"/>
    </source>
</evidence>
<feature type="signal peptide" evidence="1">
    <location>
        <begin position="1"/>
        <end position="23"/>
    </location>
</feature>
<organism evidence="2 3">
    <name type="scientific">Rhodosalinus sediminis</name>
    <dbReference type="NCBI Taxonomy" id="1940533"/>
    <lineage>
        <taxon>Bacteria</taxon>
        <taxon>Pseudomonadati</taxon>
        <taxon>Pseudomonadota</taxon>
        <taxon>Alphaproteobacteria</taxon>
        <taxon>Rhodobacterales</taxon>
        <taxon>Paracoccaceae</taxon>
        <taxon>Rhodosalinus</taxon>
    </lineage>
</organism>
<dbReference type="AlphaFoldDB" id="A0A3D9BXW4"/>
<dbReference type="Proteomes" id="UP000257131">
    <property type="component" value="Unassembled WGS sequence"/>
</dbReference>
<reference evidence="2 3" key="1">
    <citation type="journal article" date="2017" name="Int. J. Syst. Evol. Microbiol.">
        <title>Rhodosalinus sediminis gen. nov., sp. nov., isolated from marine saltern.</title>
        <authorList>
            <person name="Guo L.Y."/>
            <person name="Ling S.K."/>
            <person name="Li C.M."/>
            <person name="Chen G.J."/>
            <person name="Du Z.J."/>
        </authorList>
    </citation>
    <scope>NUCLEOTIDE SEQUENCE [LARGE SCALE GENOMIC DNA]</scope>
    <source>
        <strain evidence="2 3">WDN1C137</strain>
    </source>
</reference>
<dbReference type="InterPro" id="IPR011990">
    <property type="entry name" value="TPR-like_helical_dom_sf"/>
</dbReference>
<evidence type="ECO:0000313" key="3">
    <source>
        <dbReference type="Proteomes" id="UP000257131"/>
    </source>
</evidence>
<name>A0A3D9BXW4_9RHOB</name>
<keyword evidence="1" id="KW-0732">Signal</keyword>
<dbReference type="SMART" id="SM00671">
    <property type="entry name" value="SEL1"/>
    <property type="match status" value="2"/>
</dbReference>
<comment type="caution">
    <text evidence="2">The sequence shown here is derived from an EMBL/GenBank/DDBJ whole genome shotgun (WGS) entry which is preliminary data.</text>
</comment>
<proteinExistence type="predicted"/>